<organism evidence="2 3">
    <name type="scientific">Natronorubrum aibiense</name>
    <dbReference type="NCBI Taxonomy" id="348826"/>
    <lineage>
        <taxon>Archaea</taxon>
        <taxon>Methanobacteriati</taxon>
        <taxon>Methanobacteriota</taxon>
        <taxon>Stenosarchaea group</taxon>
        <taxon>Halobacteria</taxon>
        <taxon>Halobacteriales</taxon>
        <taxon>Natrialbaceae</taxon>
        <taxon>Natronorubrum</taxon>
    </lineage>
</organism>
<feature type="transmembrane region" description="Helical" evidence="1">
    <location>
        <begin position="137"/>
        <end position="158"/>
    </location>
</feature>
<keyword evidence="3" id="KW-1185">Reference proteome</keyword>
<keyword evidence="1" id="KW-0472">Membrane</keyword>
<dbReference type="GeneID" id="42302847"/>
<feature type="transmembrane region" description="Helical" evidence="1">
    <location>
        <begin position="25"/>
        <end position="44"/>
    </location>
</feature>
<feature type="transmembrane region" description="Helical" evidence="1">
    <location>
        <begin position="50"/>
        <end position="69"/>
    </location>
</feature>
<reference evidence="2 3" key="1">
    <citation type="journal article" date="2007" name="Int. J. Syst. Evol. Microbiol.">
        <title>Natronorubrum sulfidifaciens sp. nov., an extremely haloalkaliphilic archaeon isolated from Aiding salt lake in Xin-Jiang, China.</title>
        <authorList>
            <person name="Cui H.L."/>
            <person name="Tohty D."/>
            <person name="Liu H.C."/>
            <person name="Liu S.J."/>
            <person name="Oren A."/>
            <person name="Zhou P.J."/>
        </authorList>
    </citation>
    <scope>NUCLEOTIDE SEQUENCE [LARGE SCALE GENOMIC DNA]</scope>
    <source>
        <strain evidence="2 3">7-3</strain>
        <plasmid evidence="2">unnamed1</plasmid>
    </source>
</reference>
<accession>A0A5P9P876</accession>
<dbReference type="AlphaFoldDB" id="A0A5P9P876"/>
<feature type="transmembrane region" description="Helical" evidence="1">
    <location>
        <begin position="170"/>
        <end position="194"/>
    </location>
</feature>
<feature type="transmembrane region" description="Helical" evidence="1">
    <location>
        <begin position="206"/>
        <end position="223"/>
    </location>
</feature>
<keyword evidence="1" id="KW-0812">Transmembrane</keyword>
<evidence type="ECO:0000313" key="2">
    <source>
        <dbReference type="EMBL" id="QFU84333.1"/>
    </source>
</evidence>
<feature type="transmembrane region" description="Helical" evidence="1">
    <location>
        <begin position="81"/>
        <end position="101"/>
    </location>
</feature>
<dbReference type="OrthoDB" id="308076at2157"/>
<dbReference type="Proteomes" id="UP000326170">
    <property type="component" value="Plasmid unnamed1"/>
</dbReference>
<evidence type="ECO:0000313" key="3">
    <source>
        <dbReference type="Proteomes" id="UP000326170"/>
    </source>
</evidence>
<dbReference type="EMBL" id="CP045489">
    <property type="protein sequence ID" value="QFU84333.1"/>
    <property type="molecule type" value="Genomic_DNA"/>
</dbReference>
<keyword evidence="1" id="KW-1133">Transmembrane helix</keyword>
<dbReference type="KEGG" id="nas:GCU68_17355"/>
<protein>
    <submittedName>
        <fullName evidence="2">Uncharacterized protein</fullName>
    </submittedName>
</protein>
<dbReference type="Pfam" id="PF24412">
    <property type="entry name" value="DUF7546"/>
    <property type="match status" value="1"/>
</dbReference>
<proteinExistence type="predicted"/>
<sequence length="237" mass="25266">MGATEPKSTVDSDSLGRFVAASTRLNLLFAIQVIAGLAFAYATGEAGQRITHFLLPFIWSTASVWVVWHTRPDSPRPRVRILAAAVAAAYLLVLFYLSGLLQSSSPSIGQLIGSNAIGVTWGRSLGWSPVLVYVGDWVALTLVPYQTLGLVALAYLVYDALLEVARSAIGGVIGFAACPACVGPMFAPLLAGGASSSSVVLVAGRWGYEIATVLFLVSISILYHRRHLQRLYATVRN</sequence>
<keyword evidence="2" id="KW-0614">Plasmid</keyword>
<gene>
    <name evidence="2" type="ORF">GCU68_17355</name>
</gene>
<geneLocation type="plasmid" evidence="2 3">
    <name>unnamed1</name>
</geneLocation>
<dbReference type="InterPro" id="IPR055968">
    <property type="entry name" value="DUF7546"/>
</dbReference>
<name>A0A5P9P876_9EURY</name>
<evidence type="ECO:0000256" key="1">
    <source>
        <dbReference type="SAM" id="Phobius"/>
    </source>
</evidence>
<dbReference type="RefSeq" id="WP_152943858.1">
    <property type="nucleotide sequence ID" value="NZ_CP045489.1"/>
</dbReference>